<organism evidence="2 3">
    <name type="scientific">Nonomuraea indica</name>
    <dbReference type="NCBI Taxonomy" id="1581193"/>
    <lineage>
        <taxon>Bacteria</taxon>
        <taxon>Bacillati</taxon>
        <taxon>Actinomycetota</taxon>
        <taxon>Actinomycetes</taxon>
        <taxon>Streptosporangiales</taxon>
        <taxon>Streptosporangiaceae</taxon>
        <taxon>Nonomuraea</taxon>
    </lineage>
</organism>
<comment type="caution">
    <text evidence="2">The sequence shown here is derived from an EMBL/GenBank/DDBJ whole genome shotgun (WGS) entry which is preliminary data.</text>
</comment>
<protein>
    <submittedName>
        <fullName evidence="2">Uncharacterized protein</fullName>
    </submittedName>
</protein>
<name>A0ABW8A892_9ACTN</name>
<proteinExistence type="predicted"/>
<sequence>MRFSPFLAAVAAAMLLAPSPATARTAAPAATEESDREVALAQLDYTTGLSVTFTDSVPSDEVGMVQTGMIGRAPLVARDDEDTLLETYLEITPPDVAVPRRLVEDHGADLPAELQRRRITGEPVTAGGLTAPASAVRSGTSTCTWSPFGWTLWHDDGVPGLPAKSYSTFDFGGFKQSIAESYVANCTPQSSSSNLWARHRIYYRNILGNFVKHFEGLVPPGHHQAVVKSGAIKRHRTVSYDDAWNADPSCGGGTCVYAREGRFRS</sequence>
<dbReference type="RefSeq" id="WP_397023038.1">
    <property type="nucleotide sequence ID" value="NZ_JBITMB010000005.1"/>
</dbReference>
<accession>A0ABW8A892</accession>
<gene>
    <name evidence="2" type="ORF">ACIBP5_23765</name>
</gene>
<dbReference type="EMBL" id="JBITMB010000005">
    <property type="protein sequence ID" value="MFI7442998.1"/>
    <property type="molecule type" value="Genomic_DNA"/>
</dbReference>
<evidence type="ECO:0000256" key="1">
    <source>
        <dbReference type="SAM" id="SignalP"/>
    </source>
</evidence>
<keyword evidence="1" id="KW-0732">Signal</keyword>
<evidence type="ECO:0000313" key="2">
    <source>
        <dbReference type="EMBL" id="MFI7442998.1"/>
    </source>
</evidence>
<evidence type="ECO:0000313" key="3">
    <source>
        <dbReference type="Proteomes" id="UP001612928"/>
    </source>
</evidence>
<dbReference type="Proteomes" id="UP001612928">
    <property type="component" value="Unassembled WGS sequence"/>
</dbReference>
<feature type="signal peptide" evidence="1">
    <location>
        <begin position="1"/>
        <end position="23"/>
    </location>
</feature>
<reference evidence="2 3" key="1">
    <citation type="submission" date="2024-10" db="EMBL/GenBank/DDBJ databases">
        <title>The Natural Products Discovery Center: Release of the First 8490 Sequenced Strains for Exploring Actinobacteria Biosynthetic Diversity.</title>
        <authorList>
            <person name="Kalkreuter E."/>
            <person name="Kautsar S.A."/>
            <person name="Yang D."/>
            <person name="Bader C.D."/>
            <person name="Teijaro C.N."/>
            <person name="Fluegel L."/>
            <person name="Davis C.M."/>
            <person name="Simpson J.R."/>
            <person name="Lauterbach L."/>
            <person name="Steele A.D."/>
            <person name="Gui C."/>
            <person name="Meng S."/>
            <person name="Li G."/>
            <person name="Viehrig K."/>
            <person name="Ye F."/>
            <person name="Su P."/>
            <person name="Kiefer A.F."/>
            <person name="Nichols A."/>
            <person name="Cepeda A.J."/>
            <person name="Yan W."/>
            <person name="Fan B."/>
            <person name="Jiang Y."/>
            <person name="Adhikari A."/>
            <person name="Zheng C.-J."/>
            <person name="Schuster L."/>
            <person name="Cowan T.M."/>
            <person name="Smanski M.J."/>
            <person name="Chevrette M.G."/>
            <person name="De Carvalho L.P.S."/>
            <person name="Shen B."/>
        </authorList>
    </citation>
    <scope>NUCLEOTIDE SEQUENCE [LARGE SCALE GENOMIC DNA]</scope>
    <source>
        <strain evidence="2 3">NPDC049503</strain>
    </source>
</reference>
<keyword evidence="3" id="KW-1185">Reference proteome</keyword>
<feature type="chain" id="PRO_5047424538" evidence="1">
    <location>
        <begin position="24"/>
        <end position="265"/>
    </location>
</feature>